<proteinExistence type="predicted"/>
<accession>A0ACC2ARD4</accession>
<organism evidence="1 2">
    <name type="scientific">Diphasiastrum complanatum</name>
    <name type="common">Issler's clubmoss</name>
    <name type="synonym">Lycopodium complanatum</name>
    <dbReference type="NCBI Taxonomy" id="34168"/>
    <lineage>
        <taxon>Eukaryota</taxon>
        <taxon>Viridiplantae</taxon>
        <taxon>Streptophyta</taxon>
        <taxon>Embryophyta</taxon>
        <taxon>Tracheophyta</taxon>
        <taxon>Lycopodiopsida</taxon>
        <taxon>Lycopodiales</taxon>
        <taxon>Lycopodiaceae</taxon>
        <taxon>Lycopodioideae</taxon>
        <taxon>Diphasiastrum</taxon>
    </lineage>
</organism>
<protein>
    <submittedName>
        <fullName evidence="1">Uncharacterized protein</fullName>
    </submittedName>
</protein>
<reference evidence="2" key="1">
    <citation type="journal article" date="2024" name="Proc. Natl. Acad. Sci. U.S.A.">
        <title>Extraordinary preservation of gene collinearity over three hundred million years revealed in homosporous lycophytes.</title>
        <authorList>
            <person name="Li C."/>
            <person name="Wickell D."/>
            <person name="Kuo L.Y."/>
            <person name="Chen X."/>
            <person name="Nie B."/>
            <person name="Liao X."/>
            <person name="Peng D."/>
            <person name="Ji J."/>
            <person name="Jenkins J."/>
            <person name="Williams M."/>
            <person name="Shu S."/>
            <person name="Plott C."/>
            <person name="Barry K."/>
            <person name="Rajasekar S."/>
            <person name="Grimwood J."/>
            <person name="Han X."/>
            <person name="Sun S."/>
            <person name="Hou Z."/>
            <person name="He W."/>
            <person name="Dai G."/>
            <person name="Sun C."/>
            <person name="Schmutz J."/>
            <person name="Leebens-Mack J.H."/>
            <person name="Li F.W."/>
            <person name="Wang L."/>
        </authorList>
    </citation>
    <scope>NUCLEOTIDE SEQUENCE [LARGE SCALE GENOMIC DNA]</scope>
    <source>
        <strain evidence="2">cv. PW_Plant_1</strain>
    </source>
</reference>
<dbReference type="Proteomes" id="UP001162992">
    <property type="component" value="Chromosome 20"/>
</dbReference>
<evidence type="ECO:0000313" key="1">
    <source>
        <dbReference type="EMBL" id="KAJ7519534.1"/>
    </source>
</evidence>
<evidence type="ECO:0000313" key="2">
    <source>
        <dbReference type="Proteomes" id="UP001162992"/>
    </source>
</evidence>
<gene>
    <name evidence="1" type="ORF">O6H91_20G043200</name>
</gene>
<dbReference type="EMBL" id="CM055111">
    <property type="protein sequence ID" value="KAJ7519534.1"/>
    <property type="molecule type" value="Genomic_DNA"/>
</dbReference>
<keyword evidence="2" id="KW-1185">Reference proteome</keyword>
<comment type="caution">
    <text evidence="1">The sequence shown here is derived from an EMBL/GenBank/DDBJ whole genome shotgun (WGS) entry which is preliminary data.</text>
</comment>
<name>A0ACC2ARD4_DIPCM</name>
<sequence>MHPSTTDILVILVIMLLSWNEFHSPHSCNQCMFFLCRHALSPSFFEQVLSNVLFYIQVFFQFPFHGHGKWIVGRWQTSEDGKCQVSFFSTYSSSLKLFGYALHLFYVFIESPSNISMFTSCLCRSTMLSTFLAS</sequence>